<dbReference type="Pfam" id="PF01614">
    <property type="entry name" value="IclR_C"/>
    <property type="match status" value="1"/>
</dbReference>
<evidence type="ECO:0000259" key="4">
    <source>
        <dbReference type="PROSITE" id="PS51077"/>
    </source>
</evidence>
<dbReference type="PANTHER" id="PTHR30136">
    <property type="entry name" value="HELIX-TURN-HELIX TRANSCRIPTIONAL REGULATOR, ICLR FAMILY"/>
    <property type="match status" value="1"/>
</dbReference>
<evidence type="ECO:0000256" key="3">
    <source>
        <dbReference type="ARBA" id="ARBA00023163"/>
    </source>
</evidence>
<accession>A0ABV4UMR7</accession>
<keyword evidence="7" id="KW-1185">Reference proteome</keyword>
<comment type="caution">
    <text evidence="6">The sequence shown here is derived from an EMBL/GenBank/DDBJ whole genome shotgun (WGS) entry which is preliminary data.</text>
</comment>
<dbReference type="Gene3D" id="1.10.10.10">
    <property type="entry name" value="Winged helix-like DNA-binding domain superfamily/Winged helix DNA-binding domain"/>
    <property type="match status" value="1"/>
</dbReference>
<feature type="domain" description="IclR-ED" evidence="5">
    <location>
        <begin position="66"/>
        <end position="218"/>
    </location>
</feature>
<dbReference type="Gene3D" id="3.30.450.40">
    <property type="match status" value="2"/>
</dbReference>
<dbReference type="SMART" id="SM00346">
    <property type="entry name" value="HTH_ICLR"/>
    <property type="match status" value="1"/>
</dbReference>
<gene>
    <name evidence="6" type="ORF">ACETWP_08240</name>
</gene>
<dbReference type="PROSITE" id="PS51078">
    <property type="entry name" value="ICLR_ED"/>
    <property type="match status" value="1"/>
</dbReference>
<dbReference type="Proteomes" id="UP001575652">
    <property type="component" value="Unassembled WGS sequence"/>
</dbReference>
<dbReference type="SUPFAM" id="SSF55781">
    <property type="entry name" value="GAF domain-like"/>
    <property type="match status" value="1"/>
</dbReference>
<evidence type="ECO:0000256" key="1">
    <source>
        <dbReference type="ARBA" id="ARBA00023015"/>
    </source>
</evidence>
<dbReference type="SUPFAM" id="SSF46785">
    <property type="entry name" value="Winged helix' DNA-binding domain"/>
    <property type="match status" value="1"/>
</dbReference>
<dbReference type="InterPro" id="IPR036388">
    <property type="entry name" value="WH-like_DNA-bd_sf"/>
</dbReference>
<dbReference type="InterPro" id="IPR005471">
    <property type="entry name" value="Tscrpt_reg_IclR_N"/>
</dbReference>
<dbReference type="InterPro" id="IPR036390">
    <property type="entry name" value="WH_DNA-bd_sf"/>
</dbReference>
<keyword evidence="3" id="KW-0804">Transcription</keyword>
<dbReference type="Pfam" id="PF09339">
    <property type="entry name" value="HTH_IclR"/>
    <property type="match status" value="1"/>
</dbReference>
<dbReference type="PANTHER" id="PTHR30136:SF39">
    <property type="entry name" value="TRANSCRIPTIONAL REGULATORY PROTEIN"/>
    <property type="match status" value="1"/>
</dbReference>
<dbReference type="InterPro" id="IPR029016">
    <property type="entry name" value="GAF-like_dom_sf"/>
</dbReference>
<proteinExistence type="predicted"/>
<evidence type="ECO:0000256" key="2">
    <source>
        <dbReference type="ARBA" id="ARBA00023125"/>
    </source>
</evidence>
<name>A0ABV4UMR7_9MICC</name>
<evidence type="ECO:0000313" key="7">
    <source>
        <dbReference type="Proteomes" id="UP001575652"/>
    </source>
</evidence>
<dbReference type="RefSeq" id="WP_373971750.1">
    <property type="nucleotide sequence ID" value="NZ_JBHDLJ010000005.1"/>
</dbReference>
<evidence type="ECO:0000313" key="6">
    <source>
        <dbReference type="EMBL" id="MFB0834576.1"/>
    </source>
</evidence>
<dbReference type="InterPro" id="IPR014757">
    <property type="entry name" value="Tscrpt_reg_IclR_C"/>
</dbReference>
<organism evidence="6 7">
    <name type="scientific">Arthrobacter halodurans</name>
    <dbReference type="NCBI Taxonomy" id="516699"/>
    <lineage>
        <taxon>Bacteria</taxon>
        <taxon>Bacillati</taxon>
        <taxon>Actinomycetota</taxon>
        <taxon>Actinomycetes</taxon>
        <taxon>Micrococcales</taxon>
        <taxon>Micrococcaceae</taxon>
        <taxon>Arthrobacter</taxon>
    </lineage>
</organism>
<dbReference type="PROSITE" id="PS51077">
    <property type="entry name" value="HTH_ICLR"/>
    <property type="match status" value="1"/>
</dbReference>
<keyword evidence="2" id="KW-0238">DNA-binding</keyword>
<feature type="domain" description="HTH iclR-type" evidence="4">
    <location>
        <begin position="13"/>
        <end position="72"/>
    </location>
</feature>
<evidence type="ECO:0000259" key="5">
    <source>
        <dbReference type="PROSITE" id="PS51078"/>
    </source>
</evidence>
<reference evidence="6 7" key="1">
    <citation type="submission" date="2024-09" db="EMBL/GenBank/DDBJ databases">
        <authorList>
            <person name="Salinas-Garcia M.A."/>
            <person name="Prieme A."/>
        </authorList>
    </citation>
    <scope>NUCLEOTIDE SEQUENCE [LARGE SCALE GENOMIC DNA]</scope>
    <source>
        <strain evidence="6 7">DSM 21081</strain>
    </source>
</reference>
<dbReference type="InterPro" id="IPR050707">
    <property type="entry name" value="HTH_MetabolicPath_Reg"/>
</dbReference>
<sequence>MPSLESADPSPGNRTLERTAAILDAVGPASVTASELARRTGLSVSTTHRLALSMVEYGFLRRADSGSFRLGHRFVRTTLESSALPVLEELRETTGETAQLWIRRGNERVCVLSADSRHELRATLPPGSRLQLPAGSSGRLLAGEPDALRELETGGWVESVGMRTPGLGSVSAPVRTQGNIVAAICLAMPLARVAHSPGADFGDAVLRAAQRVGDELEGLGH</sequence>
<keyword evidence="1" id="KW-0805">Transcription regulation</keyword>
<protein>
    <submittedName>
        <fullName evidence="6">IclR family transcriptional regulator</fullName>
    </submittedName>
</protein>
<dbReference type="EMBL" id="JBHDLJ010000005">
    <property type="protein sequence ID" value="MFB0834576.1"/>
    <property type="molecule type" value="Genomic_DNA"/>
</dbReference>